<sequence length="77" mass="9162">MTRKKPGKENICINCYNQHGCLTEEPLCLLMKREEDERSLSGKKLMERRGLLKDCKICLHFRSCWTEEAYRKAIKKQ</sequence>
<accession>A0A942A1T5</accession>
<evidence type="ECO:0000313" key="2">
    <source>
        <dbReference type="Proteomes" id="UP000722750"/>
    </source>
</evidence>
<proteinExistence type="predicted"/>
<evidence type="ECO:0000313" key="1">
    <source>
        <dbReference type="EMBL" id="MBS1258990.1"/>
    </source>
</evidence>
<comment type="caution">
    <text evidence="1">The sequence shown here is derived from an EMBL/GenBank/DDBJ whole genome shotgun (WGS) entry which is preliminary data.</text>
</comment>
<organism evidence="1 2">
    <name type="scientific">Candidatus Scalindua arabica</name>
    <dbReference type="NCBI Taxonomy" id="1127984"/>
    <lineage>
        <taxon>Bacteria</taxon>
        <taxon>Pseudomonadati</taxon>
        <taxon>Planctomycetota</taxon>
        <taxon>Candidatus Brocadiia</taxon>
        <taxon>Candidatus Brocadiales</taxon>
        <taxon>Candidatus Scalinduaceae</taxon>
        <taxon>Candidatus Scalindua</taxon>
    </lineage>
</organism>
<name>A0A942A1T5_9BACT</name>
<protein>
    <submittedName>
        <fullName evidence="1">Uncharacterized protein</fullName>
    </submittedName>
</protein>
<dbReference type="AlphaFoldDB" id="A0A942A1T5"/>
<dbReference type="Proteomes" id="UP000722750">
    <property type="component" value="Unassembled WGS sequence"/>
</dbReference>
<reference evidence="1" key="1">
    <citation type="journal article" date="2021" name="ISME J.">
        <title>Fine-scale metabolic discontinuity in a stratified prokaryote microbiome of a Red Sea deep halocline.</title>
        <authorList>
            <person name="Michoud G."/>
            <person name="Ngugi D.K."/>
            <person name="Barozzi A."/>
            <person name="Merlino G."/>
            <person name="Calleja M.L."/>
            <person name="Delgado-Huertas A."/>
            <person name="Moran X.A.G."/>
            <person name="Daffonchio D."/>
        </authorList>
    </citation>
    <scope>NUCLEOTIDE SEQUENCE</scope>
    <source>
        <strain evidence="1">SuakinDeep_MAG55_1</strain>
    </source>
</reference>
<dbReference type="EMBL" id="JAANXD010000077">
    <property type="protein sequence ID" value="MBS1258990.1"/>
    <property type="molecule type" value="Genomic_DNA"/>
</dbReference>
<gene>
    <name evidence="1" type="ORF">MAG551_02054</name>
</gene>